<dbReference type="EMBL" id="CM009299">
    <property type="protein sequence ID" value="RQO96564.1"/>
    <property type="molecule type" value="Genomic_DNA"/>
</dbReference>
<reference evidence="7 8" key="1">
    <citation type="journal article" date="2006" name="Science">
        <title>The genome of black cottonwood, Populus trichocarpa (Torr. &amp; Gray).</title>
        <authorList>
            <person name="Tuskan G.A."/>
            <person name="Difazio S."/>
            <person name="Jansson S."/>
            <person name="Bohlmann J."/>
            <person name="Grigoriev I."/>
            <person name="Hellsten U."/>
            <person name="Putnam N."/>
            <person name="Ralph S."/>
            <person name="Rombauts S."/>
            <person name="Salamov A."/>
            <person name="Schein J."/>
            <person name="Sterck L."/>
            <person name="Aerts A."/>
            <person name="Bhalerao R.R."/>
            <person name="Bhalerao R.P."/>
            <person name="Blaudez D."/>
            <person name="Boerjan W."/>
            <person name="Brun A."/>
            <person name="Brunner A."/>
            <person name="Busov V."/>
            <person name="Campbell M."/>
            <person name="Carlson J."/>
            <person name="Chalot M."/>
            <person name="Chapman J."/>
            <person name="Chen G.L."/>
            <person name="Cooper D."/>
            <person name="Coutinho P.M."/>
            <person name="Couturier J."/>
            <person name="Covert S."/>
            <person name="Cronk Q."/>
            <person name="Cunningham R."/>
            <person name="Davis J."/>
            <person name="Degroeve S."/>
            <person name="Dejardin A."/>
            <person name="Depamphilis C."/>
            <person name="Detter J."/>
            <person name="Dirks B."/>
            <person name="Dubchak I."/>
            <person name="Duplessis S."/>
            <person name="Ehlting J."/>
            <person name="Ellis B."/>
            <person name="Gendler K."/>
            <person name="Goodstein D."/>
            <person name="Gribskov M."/>
            <person name="Grimwood J."/>
            <person name="Groover A."/>
            <person name="Gunter L."/>
            <person name="Hamberger B."/>
            <person name="Heinze B."/>
            <person name="Helariutta Y."/>
            <person name="Henrissat B."/>
            <person name="Holligan D."/>
            <person name="Holt R."/>
            <person name="Huang W."/>
            <person name="Islam-Faridi N."/>
            <person name="Jones S."/>
            <person name="Jones-Rhoades M."/>
            <person name="Jorgensen R."/>
            <person name="Joshi C."/>
            <person name="Kangasjarvi J."/>
            <person name="Karlsson J."/>
            <person name="Kelleher C."/>
            <person name="Kirkpatrick R."/>
            <person name="Kirst M."/>
            <person name="Kohler A."/>
            <person name="Kalluri U."/>
            <person name="Larimer F."/>
            <person name="Leebens-Mack J."/>
            <person name="Leple J.C."/>
            <person name="Locascio P."/>
            <person name="Lou Y."/>
            <person name="Lucas S."/>
            <person name="Martin F."/>
            <person name="Montanini B."/>
            <person name="Napoli C."/>
            <person name="Nelson D.R."/>
            <person name="Nelson C."/>
            <person name="Nieminen K."/>
            <person name="Nilsson O."/>
            <person name="Pereda V."/>
            <person name="Peter G."/>
            <person name="Philippe R."/>
            <person name="Pilate G."/>
            <person name="Poliakov A."/>
            <person name="Razumovskaya J."/>
            <person name="Richardson P."/>
            <person name="Rinaldi C."/>
            <person name="Ritland K."/>
            <person name="Rouze P."/>
            <person name="Ryaboy D."/>
            <person name="Schmutz J."/>
            <person name="Schrader J."/>
            <person name="Segerman B."/>
            <person name="Shin H."/>
            <person name="Siddiqui A."/>
            <person name="Sterky F."/>
            <person name="Terry A."/>
            <person name="Tsai C.J."/>
            <person name="Uberbacher E."/>
            <person name="Unneberg P."/>
            <person name="Vahala J."/>
            <person name="Wall K."/>
            <person name="Wessler S."/>
            <person name="Yang G."/>
            <person name="Yin T."/>
            <person name="Douglas C."/>
            <person name="Marra M."/>
            <person name="Sandberg G."/>
            <person name="Van de Peer Y."/>
            <person name="Rokhsar D."/>
        </authorList>
    </citation>
    <scope>NUCLEOTIDE SEQUENCE [LARGE SCALE GENOMIC DNA]</scope>
    <source>
        <strain evidence="8">cv. Nisqually</strain>
    </source>
</reference>
<dbReference type="InParanoid" id="A0A3N7H977"/>
<dbReference type="Gene3D" id="3.20.20.70">
    <property type="entry name" value="Aldolase class I"/>
    <property type="match status" value="1"/>
</dbReference>
<dbReference type="GO" id="GO:0034213">
    <property type="term" value="P:quinolinate catabolic process"/>
    <property type="evidence" value="ECO:0000318"/>
    <property type="project" value="GO_Central"/>
</dbReference>
<dbReference type="Pfam" id="PF01729">
    <property type="entry name" value="QRPTase_C"/>
    <property type="match status" value="1"/>
</dbReference>
<dbReference type="GO" id="GO:0009435">
    <property type="term" value="P:NAD+ biosynthetic process"/>
    <property type="evidence" value="ECO:0000318"/>
    <property type="project" value="GO_Central"/>
</dbReference>
<feature type="domain" description="Quinolinate phosphoribosyl transferase N-terminal" evidence="6">
    <location>
        <begin position="74"/>
        <end position="131"/>
    </location>
</feature>
<comment type="pathway">
    <text evidence="1">Cofactor biosynthesis; NAD(+) biosynthesis.</text>
</comment>
<dbReference type="InterPro" id="IPR037128">
    <property type="entry name" value="Quinolinate_PRibosylTase_N_sf"/>
</dbReference>
<dbReference type="STRING" id="3694.A0A3N7H977"/>
<dbReference type="Gramene" id="Potri.010G113500.2.v4.1">
    <property type="protein sequence ID" value="Potri.010G113500.2.v4.1"/>
    <property type="gene ID" value="Potri.010G113500.v4.1"/>
</dbReference>
<name>A0A3N7H977_POPTR</name>
<evidence type="ECO:0000256" key="3">
    <source>
        <dbReference type="ARBA" id="ARBA00022676"/>
    </source>
</evidence>
<dbReference type="Proteomes" id="UP000006729">
    <property type="component" value="Chromosome 10"/>
</dbReference>
<dbReference type="GO" id="GO:0004514">
    <property type="term" value="F:nicotinate-nucleotide diphosphorylase (carboxylating) activity"/>
    <property type="evidence" value="ECO:0000318"/>
    <property type="project" value="GO_Central"/>
</dbReference>
<evidence type="ECO:0000259" key="5">
    <source>
        <dbReference type="Pfam" id="PF01729"/>
    </source>
</evidence>
<dbReference type="InterPro" id="IPR013785">
    <property type="entry name" value="Aldolase_TIM"/>
</dbReference>
<dbReference type="AlphaFoldDB" id="A0A3N7H977"/>
<evidence type="ECO:0000259" key="6">
    <source>
        <dbReference type="Pfam" id="PF02749"/>
    </source>
</evidence>
<sequence length="210" mass="23249">MSRIIFSSSLILHQLYPTSSLDCFRRIVKMSVTETSNPGISFESMIIKPPSHPTYDLKGVIKLALAEDAGDRGDVTCLATIPFYMEVEAHFLAKEDGIIAGISLAEMIFHEVDPSLKVEWSRKDGDCVRNGLQFGKSLTMVDAAHPACILDTRKTAPGLHLVDKWVVLIGGGRNHRMGLFDMVMKRDNHMSVAGGIINAIKSFDRYLEIV</sequence>
<comment type="similarity">
    <text evidence="2">Belongs to the NadC/ModD family.</text>
</comment>
<dbReference type="UniPathway" id="UPA00253"/>
<dbReference type="InterPro" id="IPR022412">
    <property type="entry name" value="Quinolinate_PRibosylTrfase_N"/>
</dbReference>
<organism evidence="7 8">
    <name type="scientific">Populus trichocarpa</name>
    <name type="common">Western balsam poplar</name>
    <name type="synonym">Populus balsamifera subsp. trichocarpa</name>
    <dbReference type="NCBI Taxonomy" id="3694"/>
    <lineage>
        <taxon>Eukaryota</taxon>
        <taxon>Viridiplantae</taxon>
        <taxon>Streptophyta</taxon>
        <taxon>Embryophyta</taxon>
        <taxon>Tracheophyta</taxon>
        <taxon>Spermatophyta</taxon>
        <taxon>Magnoliopsida</taxon>
        <taxon>eudicotyledons</taxon>
        <taxon>Gunneridae</taxon>
        <taxon>Pentapetalae</taxon>
        <taxon>rosids</taxon>
        <taxon>fabids</taxon>
        <taxon>Malpighiales</taxon>
        <taxon>Salicaceae</taxon>
        <taxon>Saliceae</taxon>
        <taxon>Populus</taxon>
    </lineage>
</organism>
<protein>
    <recommendedName>
        <fullName evidence="9">Quinolinate phosphoribosyl transferase N-terminal domain-containing protein</fullName>
    </recommendedName>
</protein>
<dbReference type="SMR" id="A0A3N7H977"/>
<dbReference type="GO" id="GO:0005737">
    <property type="term" value="C:cytoplasm"/>
    <property type="evidence" value="ECO:0000318"/>
    <property type="project" value="GO_Central"/>
</dbReference>
<gene>
    <name evidence="7" type="ORF">POPTR_010G113500</name>
</gene>
<keyword evidence="4" id="KW-0808">Transferase</keyword>
<proteinExistence type="inferred from homology"/>
<dbReference type="OMA" id="MANMIFK"/>
<evidence type="ECO:0000313" key="8">
    <source>
        <dbReference type="Proteomes" id="UP000006729"/>
    </source>
</evidence>
<accession>A0A3N7H977</accession>
<evidence type="ECO:0008006" key="9">
    <source>
        <dbReference type="Google" id="ProtNLM"/>
    </source>
</evidence>
<evidence type="ECO:0000313" key="7">
    <source>
        <dbReference type="EMBL" id="RQO96564.1"/>
    </source>
</evidence>
<dbReference type="SUPFAM" id="SSF54675">
    <property type="entry name" value="Nicotinate/Quinolinate PRTase N-terminal domain-like"/>
    <property type="match status" value="1"/>
</dbReference>
<dbReference type="Gene3D" id="3.90.1170.20">
    <property type="entry name" value="Quinolinate phosphoribosyl transferase, N-terminal domain"/>
    <property type="match status" value="1"/>
</dbReference>
<evidence type="ECO:0000256" key="4">
    <source>
        <dbReference type="ARBA" id="ARBA00022679"/>
    </source>
</evidence>
<dbReference type="PANTHER" id="PTHR32179:SF3">
    <property type="entry name" value="NICOTINATE-NUCLEOTIDE PYROPHOSPHORYLASE [CARBOXYLATING]"/>
    <property type="match status" value="1"/>
</dbReference>
<dbReference type="SUPFAM" id="SSF51690">
    <property type="entry name" value="Nicotinate/Quinolinate PRTase C-terminal domain-like"/>
    <property type="match status" value="1"/>
</dbReference>
<evidence type="ECO:0000256" key="2">
    <source>
        <dbReference type="ARBA" id="ARBA00009400"/>
    </source>
</evidence>
<dbReference type="PANTHER" id="PTHR32179">
    <property type="entry name" value="NICOTINATE-NUCLEOTIDE PYROPHOSPHORYLASE [CARBOXYLATING]"/>
    <property type="match status" value="1"/>
</dbReference>
<dbReference type="InterPro" id="IPR036068">
    <property type="entry name" value="Nicotinate_pribotase-like_C"/>
</dbReference>
<keyword evidence="8" id="KW-1185">Reference proteome</keyword>
<dbReference type="InterPro" id="IPR002638">
    <property type="entry name" value="Quinolinate_PRibosylTrfase_C"/>
</dbReference>
<evidence type="ECO:0000256" key="1">
    <source>
        <dbReference type="ARBA" id="ARBA00004790"/>
    </source>
</evidence>
<dbReference type="InterPro" id="IPR027277">
    <property type="entry name" value="NadC/ModD"/>
</dbReference>
<feature type="domain" description="Quinolinate phosphoribosyl transferase C-terminal" evidence="5">
    <location>
        <begin position="140"/>
        <end position="207"/>
    </location>
</feature>
<keyword evidence="3" id="KW-0328">Glycosyltransferase</keyword>
<dbReference type="Pfam" id="PF02749">
    <property type="entry name" value="QRPTase_N"/>
    <property type="match status" value="1"/>
</dbReference>